<organism evidence="1 2">
    <name type="scientific">Undibacterium rugosum</name>
    <dbReference type="NCBI Taxonomy" id="2762291"/>
    <lineage>
        <taxon>Bacteria</taxon>
        <taxon>Pseudomonadati</taxon>
        <taxon>Pseudomonadota</taxon>
        <taxon>Betaproteobacteria</taxon>
        <taxon>Burkholderiales</taxon>
        <taxon>Oxalobacteraceae</taxon>
        <taxon>Undibacterium</taxon>
    </lineage>
</organism>
<gene>
    <name evidence="1" type="ORF">H8K47_02880</name>
</gene>
<dbReference type="Proteomes" id="UP000612361">
    <property type="component" value="Unassembled WGS sequence"/>
</dbReference>
<sequence>MHSFRNYILRQSLLLLIALLSVTRVYAFDLALANQGDRVEDGIVQIGAREFALPPGVWILTAKHKRRVSFRSTIDEGADVWTGYFVNLKDKQFRAAIELGASVSSTSTRRWLPEPCKRDDVYFKDSFNSHIDFPECLLITHSIKMFERSAQPWWQPTSLWFAEQGIKLPTTTLAAMYDKYQFGDCLLVKVWWNPEFAGLPPSKNVTQWSKNDWNKDRVESDPARSAYMQQFVAWSQLMSDSYRASLNKKPMIALPDFPLAKTER</sequence>
<dbReference type="RefSeq" id="WP_186879918.1">
    <property type="nucleotide sequence ID" value="NZ_JACOGG010000002.1"/>
</dbReference>
<name>A0A923HY40_9BURK</name>
<keyword evidence="2" id="KW-1185">Reference proteome</keyword>
<dbReference type="EMBL" id="JACOGG010000002">
    <property type="protein sequence ID" value="MBC3934298.1"/>
    <property type="molecule type" value="Genomic_DNA"/>
</dbReference>
<protein>
    <submittedName>
        <fullName evidence="1">Uncharacterized protein</fullName>
    </submittedName>
</protein>
<proteinExistence type="predicted"/>
<evidence type="ECO:0000313" key="1">
    <source>
        <dbReference type="EMBL" id="MBC3934298.1"/>
    </source>
</evidence>
<evidence type="ECO:0000313" key="2">
    <source>
        <dbReference type="Proteomes" id="UP000612361"/>
    </source>
</evidence>
<accession>A0A923HY40</accession>
<reference evidence="1" key="1">
    <citation type="submission" date="2020-08" db="EMBL/GenBank/DDBJ databases">
        <title>Novel species isolated from subtropical streams in China.</title>
        <authorList>
            <person name="Lu H."/>
        </authorList>
    </citation>
    <scope>NUCLEOTIDE SEQUENCE</scope>
    <source>
        <strain evidence="1">CY7W</strain>
    </source>
</reference>
<comment type="caution">
    <text evidence="1">The sequence shown here is derived from an EMBL/GenBank/DDBJ whole genome shotgun (WGS) entry which is preliminary data.</text>
</comment>
<dbReference type="AlphaFoldDB" id="A0A923HY40"/>